<dbReference type="Pfam" id="PF13616">
    <property type="entry name" value="Rotamase_3"/>
    <property type="match status" value="1"/>
</dbReference>
<protein>
    <recommendedName>
        <fullName evidence="2">peptidylprolyl isomerase</fullName>
        <ecNumber evidence="2">5.2.1.8</ecNumber>
    </recommendedName>
</protein>
<evidence type="ECO:0000313" key="10">
    <source>
        <dbReference type="EMBL" id="KXB58320.1"/>
    </source>
</evidence>
<dbReference type="InterPro" id="IPR027304">
    <property type="entry name" value="Trigger_fact/SurA_dom_sf"/>
</dbReference>
<dbReference type="InterPro" id="IPR000297">
    <property type="entry name" value="PPIase_PpiC"/>
</dbReference>
<feature type="region of interest" description="Disordered" evidence="7">
    <location>
        <begin position="297"/>
        <end position="316"/>
    </location>
</feature>
<feature type="signal peptide" evidence="8">
    <location>
        <begin position="1"/>
        <end position="21"/>
    </location>
</feature>
<evidence type="ECO:0000313" key="11">
    <source>
        <dbReference type="Proteomes" id="UP000070467"/>
    </source>
</evidence>
<comment type="caution">
    <text evidence="10">The sequence shown here is derived from an EMBL/GenBank/DDBJ whole genome shotgun (WGS) entry which is preliminary data.</text>
</comment>
<keyword evidence="5 6" id="KW-0413">Isomerase</keyword>
<organism evidence="10 11">
    <name type="scientific">Gemelliphila asaccharolytica</name>
    <dbReference type="NCBI Taxonomy" id="502393"/>
    <lineage>
        <taxon>Bacteria</taxon>
        <taxon>Bacillati</taxon>
        <taxon>Bacillota</taxon>
        <taxon>Bacilli</taxon>
        <taxon>Bacillales</taxon>
        <taxon>Gemellaceae</taxon>
        <taxon>Gemelliphila</taxon>
    </lineage>
</organism>
<keyword evidence="3 8" id="KW-0732">Signal</keyword>
<evidence type="ECO:0000259" key="9">
    <source>
        <dbReference type="PROSITE" id="PS50198"/>
    </source>
</evidence>
<comment type="catalytic activity">
    <reaction evidence="1">
        <text>[protein]-peptidylproline (omega=180) = [protein]-peptidylproline (omega=0)</text>
        <dbReference type="Rhea" id="RHEA:16237"/>
        <dbReference type="Rhea" id="RHEA-COMP:10747"/>
        <dbReference type="Rhea" id="RHEA-COMP:10748"/>
        <dbReference type="ChEBI" id="CHEBI:83833"/>
        <dbReference type="ChEBI" id="CHEBI:83834"/>
        <dbReference type="EC" id="5.2.1.8"/>
    </reaction>
</comment>
<keyword evidence="4 6" id="KW-0697">Rotamase</keyword>
<gene>
    <name evidence="10" type="ORF">HMPREF1871_00546</name>
</gene>
<dbReference type="InterPro" id="IPR046357">
    <property type="entry name" value="PPIase_dom_sf"/>
</dbReference>
<evidence type="ECO:0000256" key="4">
    <source>
        <dbReference type="ARBA" id="ARBA00023110"/>
    </source>
</evidence>
<dbReference type="PANTHER" id="PTHR47245">
    <property type="entry name" value="PEPTIDYLPROLYL ISOMERASE"/>
    <property type="match status" value="1"/>
</dbReference>
<dbReference type="SUPFAM" id="SSF109998">
    <property type="entry name" value="Triger factor/SurA peptide-binding domain-like"/>
    <property type="match status" value="1"/>
</dbReference>
<dbReference type="EMBL" id="LSDB01000017">
    <property type="protein sequence ID" value="KXB58320.1"/>
    <property type="molecule type" value="Genomic_DNA"/>
</dbReference>
<proteinExistence type="predicted"/>
<feature type="compositionally biased region" description="Polar residues" evidence="7">
    <location>
        <begin position="300"/>
        <end position="316"/>
    </location>
</feature>
<reference evidence="10 11" key="1">
    <citation type="submission" date="2016-01" db="EMBL/GenBank/DDBJ databases">
        <authorList>
            <person name="Mitreva M."/>
            <person name="Pepin K.H."/>
            <person name="Mihindukulasuriya K.A."/>
            <person name="Fulton R."/>
            <person name="Fronick C."/>
            <person name="O'Laughlin M."/>
            <person name="Miner T."/>
            <person name="Herter B."/>
            <person name="Rosa B.A."/>
            <person name="Cordes M."/>
            <person name="Tomlinson C."/>
            <person name="Wollam A."/>
            <person name="Palsikar V.B."/>
            <person name="Mardis E.R."/>
            <person name="Wilson R.K."/>
        </authorList>
    </citation>
    <scope>NUCLEOTIDE SEQUENCE [LARGE SCALE GENOMIC DNA]</scope>
    <source>
        <strain evidence="10 11">KA00071</strain>
    </source>
</reference>
<evidence type="ECO:0000256" key="1">
    <source>
        <dbReference type="ARBA" id="ARBA00000971"/>
    </source>
</evidence>
<sequence length="316" mass="34793">MKSFKKAILPAILCASVVTLSGCSSDSLISTKAGNVTNKEIIDYIGPNQISKAATDIATKKVLLDKYKNKIDDKHVEAELNKTIEQYGGKDKFDAALKQQGFDKEKYKEALKVKTAQAYMILDEAGVGEDKLKEEYENSKVQYHLAHILISVKSDTNKDGLSDEEAKAKIDEVKQKLDAGGDFAALAKEYSTDKSNADKGGDLGLSSKATSSFVSEFNDVAYNLKKDEVSDVVKTQFGYHIIKALDVKEMTFDEMKADIAESIAQKTVAKDKTIYQNALKKLFNEYKVSGSNDAVKKQIETMTNPTPATPKQNDNK</sequence>
<dbReference type="EC" id="5.2.1.8" evidence="2"/>
<dbReference type="Proteomes" id="UP000070467">
    <property type="component" value="Unassembled WGS sequence"/>
</dbReference>
<dbReference type="InterPro" id="IPR050245">
    <property type="entry name" value="PrsA_foldase"/>
</dbReference>
<dbReference type="InterPro" id="IPR023058">
    <property type="entry name" value="PPIase_PpiC_CS"/>
</dbReference>
<dbReference type="Gene3D" id="3.10.50.40">
    <property type="match status" value="1"/>
</dbReference>
<dbReference type="SUPFAM" id="SSF54534">
    <property type="entry name" value="FKBP-like"/>
    <property type="match status" value="1"/>
</dbReference>
<feature type="chain" id="PRO_5046069661" description="peptidylprolyl isomerase" evidence="8">
    <location>
        <begin position="22"/>
        <end position="316"/>
    </location>
</feature>
<evidence type="ECO:0000256" key="6">
    <source>
        <dbReference type="PROSITE-ProRule" id="PRU00278"/>
    </source>
</evidence>
<dbReference type="RefSeq" id="WP_066129755.1">
    <property type="nucleotide sequence ID" value="NZ_KQ959870.1"/>
</dbReference>
<dbReference type="PANTHER" id="PTHR47245:SF1">
    <property type="entry name" value="FOLDASE PROTEIN PRSA"/>
    <property type="match status" value="1"/>
</dbReference>
<dbReference type="PROSITE" id="PS01096">
    <property type="entry name" value="PPIC_PPIASE_1"/>
    <property type="match status" value="1"/>
</dbReference>
<evidence type="ECO:0000256" key="8">
    <source>
        <dbReference type="SAM" id="SignalP"/>
    </source>
</evidence>
<evidence type="ECO:0000256" key="5">
    <source>
        <dbReference type="ARBA" id="ARBA00023235"/>
    </source>
</evidence>
<evidence type="ECO:0000256" key="7">
    <source>
        <dbReference type="SAM" id="MobiDB-lite"/>
    </source>
</evidence>
<dbReference type="PROSITE" id="PS51257">
    <property type="entry name" value="PROKAR_LIPOPROTEIN"/>
    <property type="match status" value="1"/>
</dbReference>
<feature type="domain" description="PpiC" evidence="9">
    <location>
        <begin position="140"/>
        <end position="246"/>
    </location>
</feature>
<name>A0ABR5TM78_9BACL</name>
<evidence type="ECO:0000256" key="2">
    <source>
        <dbReference type="ARBA" id="ARBA00013194"/>
    </source>
</evidence>
<accession>A0ABR5TM78</accession>
<evidence type="ECO:0000256" key="3">
    <source>
        <dbReference type="ARBA" id="ARBA00022729"/>
    </source>
</evidence>
<keyword evidence="11" id="KW-1185">Reference proteome</keyword>
<dbReference type="PROSITE" id="PS50198">
    <property type="entry name" value="PPIC_PPIASE_2"/>
    <property type="match status" value="1"/>
</dbReference>